<sequence length="1493" mass="175866">MKLKKEKIEIFLTDLLKKIRKRTSRTSKTMKTIKKCRLILSVDRQVFDDNDKSLKWKEIVIFPDISGSKYWFKLFDAERKCINFSENEDKFCPSPFQNYLIHRIFKERNSGISEKDKANKKPDDSIKIKKSDLEDEEDELEVDGYKLLKDGGEATLFLHDFGNKEHKKEVVVRIQCFDPGPFTEKNINKIRFEINSLDDYEKSMPYEIDDEDSKCVPKHENVIRNFGNIEIFHKDDSEGKDCLGWITIMEKGETSLFKYLETENRTIEERKRILKGILEGWSYLHSIGIAHYDMKLENIVMVDDVPKIIDFGLCWDTGTKKINEHFRKMGYIRRGSKFRVQEARLDAGTPGFCVGTQIHDGYHRKAAWINLAVFLLCQWKTAWYLLYEPVDLSPNDRALFNKCKHQDEYNGSEMDFPCFYNLFQSEVLESSFYIKALEKIKEVFTLEFDEHAEPELNFQAPNKSISMSVVRNSLIEDFNEVNPLKQRRSDFCVPLTVSSLFYHHIMLLQKKFDINFDIFTHENIFYVLTMICYPKWIGGLGYRTENIDYISEIEDVLERFTKKTHLMEEGWRIIARQLLPHQIQADYKFNYEKVDLTKIEEIQSPVSVTCLLKTSVGIVFHQMVLVRIENGSFVVKMKVDEQSEEPGVNEEEKIPTNHRFFLNDIQDFEQETWYIFPVGFILEIKEESREQIEKQRETYNETTREILSRVYTKRYSNYMDDPISYLLNCIDRSVGHDWTKVEFDINNKEKMILTDQKNEVKDAVVTPIMKEMILYIENVKKSDRLRAALTRKDQNAVKSYFLIETIEDIVETEMNGANWESAYIYKENNQFSLKVRAGNSTRVFPLNHDQLVVLTNYHEEFQGEAIIKNKIIDRGGEGLVMEVEVENKTYAAKVHIFDLSILSNGKKIEEDYDIVTDIFDDPQNDLVEHRNIIKHVANSKIYHRDDKNRIDCLAWVTYMPRMHKNLWTALEKKQIGINERMDIARSIFEGKRFLLEEYRIVHTDLKASNIFLSEKSRLVKIGDFGLSVGQGDKSYGSYQIRQRKPESPWTRKLGYRRPSDKFLNERNLKAGTPGFAYSKNFNNQPKAVSPFRRLLIFLVCDWVTAWNINFFTQISYETIKEHFILCGLDFDIFLQPLMRRKECKATSNRTTWELSILKQGFGESVDPHLSRMRMIQEVMKLRRVIEIPLDNYGRHVEISKNTAKSVELLNIKEELSMIQDSAFENITKHILDQKDTSLHCPIAVTNLLRFAIKERLQNEQESNDCMTIMKEHYTFDKIFWAILVHIYPRNFDGIDINPSPRSVYKAKQLMPLHKLLDRLLKKNFMFKHDDQFHEGWKQLLLLIEPGDKETGIVATSKMVVEQETLNETFIFSRPLVVTGFYITEQNGEKTENHLQFLLDRVENGNYILQSSLRNESLPEMTHLIKIPLSRPYYVNHEYFVRNNFTHGNSYHYRDPSSGVSMKLVNYRVNCGLMTNTWYLFPTAYSLFFKSKYE</sequence>
<dbReference type="EMBL" id="FN653016">
    <property type="protein sequence ID" value="CBY07058.1"/>
    <property type="molecule type" value="Genomic_DNA"/>
</dbReference>
<dbReference type="PROSITE" id="PS50011">
    <property type="entry name" value="PROTEIN_KINASE_DOM"/>
    <property type="match status" value="2"/>
</dbReference>
<feature type="domain" description="Protein kinase" evidence="1">
    <location>
        <begin position="142"/>
        <end position="507"/>
    </location>
</feature>
<gene>
    <name evidence="2" type="ORF">GSOID_T00006141001</name>
</gene>
<dbReference type="SMART" id="SM00220">
    <property type="entry name" value="S_TKc"/>
    <property type="match status" value="1"/>
</dbReference>
<reference evidence="2" key="1">
    <citation type="journal article" date="2010" name="Science">
        <title>Plasticity of animal genome architecture unmasked by rapid evolution of a pelagic tunicate.</title>
        <authorList>
            <person name="Denoeud F."/>
            <person name="Henriet S."/>
            <person name="Mungpakdee S."/>
            <person name="Aury J.M."/>
            <person name="Da Silva C."/>
            <person name="Brinkmann H."/>
            <person name="Mikhaleva J."/>
            <person name="Olsen L.C."/>
            <person name="Jubin C."/>
            <person name="Canestro C."/>
            <person name="Bouquet J.M."/>
            <person name="Danks G."/>
            <person name="Poulain J."/>
            <person name="Campsteijn C."/>
            <person name="Adamski M."/>
            <person name="Cross I."/>
            <person name="Yadetie F."/>
            <person name="Muffato M."/>
            <person name="Louis A."/>
            <person name="Butcher S."/>
            <person name="Tsagkogeorga G."/>
            <person name="Konrad A."/>
            <person name="Singh S."/>
            <person name="Jensen M.F."/>
            <person name="Cong E.H."/>
            <person name="Eikeseth-Otteraa H."/>
            <person name="Noel B."/>
            <person name="Anthouard V."/>
            <person name="Porcel B.M."/>
            <person name="Kachouri-Lafond R."/>
            <person name="Nishino A."/>
            <person name="Ugolini M."/>
            <person name="Chourrout P."/>
            <person name="Nishida H."/>
            <person name="Aasland R."/>
            <person name="Huzurbazar S."/>
            <person name="Westhof E."/>
            <person name="Delsuc F."/>
            <person name="Lehrach H."/>
            <person name="Reinhardt R."/>
            <person name="Weissenbach J."/>
            <person name="Roy S.W."/>
            <person name="Artiguenave F."/>
            <person name="Postlethwait J.H."/>
            <person name="Manak J.R."/>
            <person name="Thompson E.M."/>
            <person name="Jaillon O."/>
            <person name="Du Pasquier L."/>
            <person name="Boudinot P."/>
            <person name="Liberles D.A."/>
            <person name="Volff J.N."/>
            <person name="Philippe H."/>
            <person name="Lenhard B."/>
            <person name="Roest Crollius H."/>
            <person name="Wincker P."/>
            <person name="Chourrout D."/>
        </authorList>
    </citation>
    <scope>NUCLEOTIDE SEQUENCE [LARGE SCALE GENOMIC DNA]</scope>
</reference>
<dbReference type="InterPro" id="IPR008271">
    <property type="entry name" value="Ser/Thr_kinase_AS"/>
</dbReference>
<proteinExistence type="predicted"/>
<dbReference type="Proteomes" id="UP000001307">
    <property type="component" value="Unassembled WGS sequence"/>
</dbReference>
<feature type="domain" description="Protein kinase" evidence="1">
    <location>
        <begin position="866"/>
        <end position="1169"/>
    </location>
</feature>
<evidence type="ECO:0000259" key="1">
    <source>
        <dbReference type="PROSITE" id="PS50011"/>
    </source>
</evidence>
<organism evidence="2">
    <name type="scientific">Oikopleura dioica</name>
    <name type="common">Tunicate</name>
    <dbReference type="NCBI Taxonomy" id="34765"/>
    <lineage>
        <taxon>Eukaryota</taxon>
        <taxon>Metazoa</taxon>
        <taxon>Chordata</taxon>
        <taxon>Tunicata</taxon>
        <taxon>Appendicularia</taxon>
        <taxon>Copelata</taxon>
        <taxon>Oikopleuridae</taxon>
        <taxon>Oikopleura</taxon>
    </lineage>
</organism>
<dbReference type="SUPFAM" id="SSF56112">
    <property type="entry name" value="Protein kinase-like (PK-like)"/>
    <property type="match status" value="2"/>
</dbReference>
<accession>E4WTL1</accession>
<dbReference type="Gene3D" id="1.10.510.10">
    <property type="entry name" value="Transferase(Phosphotransferase) domain 1"/>
    <property type="match status" value="2"/>
</dbReference>
<dbReference type="GO" id="GO:0005524">
    <property type="term" value="F:ATP binding"/>
    <property type="evidence" value="ECO:0007669"/>
    <property type="project" value="InterPro"/>
</dbReference>
<dbReference type="Pfam" id="PF00069">
    <property type="entry name" value="Pkinase"/>
    <property type="match status" value="2"/>
</dbReference>
<dbReference type="PROSITE" id="PS00108">
    <property type="entry name" value="PROTEIN_KINASE_ST"/>
    <property type="match status" value="2"/>
</dbReference>
<dbReference type="PANTHER" id="PTHR44167:SF18">
    <property type="entry name" value="PROTEIN KINASE DOMAIN-CONTAINING PROTEIN"/>
    <property type="match status" value="1"/>
</dbReference>
<dbReference type="InParanoid" id="E4WTL1"/>
<evidence type="ECO:0000313" key="2">
    <source>
        <dbReference type="EMBL" id="CBY07058.1"/>
    </source>
</evidence>
<dbReference type="GO" id="GO:0044773">
    <property type="term" value="P:mitotic DNA damage checkpoint signaling"/>
    <property type="evidence" value="ECO:0007669"/>
    <property type="project" value="TreeGrafter"/>
</dbReference>
<dbReference type="OrthoDB" id="4062651at2759"/>
<dbReference type="GO" id="GO:0005634">
    <property type="term" value="C:nucleus"/>
    <property type="evidence" value="ECO:0007669"/>
    <property type="project" value="TreeGrafter"/>
</dbReference>
<name>E4WTL1_OIKDI</name>
<dbReference type="GO" id="GO:0004674">
    <property type="term" value="F:protein serine/threonine kinase activity"/>
    <property type="evidence" value="ECO:0007669"/>
    <property type="project" value="TreeGrafter"/>
</dbReference>
<keyword evidence="3" id="KW-1185">Reference proteome</keyword>
<dbReference type="InterPro" id="IPR011009">
    <property type="entry name" value="Kinase-like_dom_sf"/>
</dbReference>
<dbReference type="PANTHER" id="PTHR44167">
    <property type="entry name" value="OVARIAN-SPECIFIC SERINE/THREONINE-PROTEIN KINASE LOK-RELATED"/>
    <property type="match status" value="1"/>
</dbReference>
<dbReference type="GO" id="GO:0005737">
    <property type="term" value="C:cytoplasm"/>
    <property type="evidence" value="ECO:0007669"/>
    <property type="project" value="TreeGrafter"/>
</dbReference>
<evidence type="ECO:0000313" key="3">
    <source>
        <dbReference type="Proteomes" id="UP000001307"/>
    </source>
</evidence>
<dbReference type="InterPro" id="IPR000719">
    <property type="entry name" value="Prot_kinase_dom"/>
</dbReference>
<protein>
    <recommendedName>
        <fullName evidence="1">Protein kinase domain-containing protein</fullName>
    </recommendedName>
</protein>